<dbReference type="Gene3D" id="3.40.50.300">
    <property type="entry name" value="P-loop containing nucleotide triphosphate hydrolases"/>
    <property type="match status" value="2"/>
</dbReference>
<dbReference type="InterPro" id="IPR014014">
    <property type="entry name" value="RNA_helicase_DEAD_Q_motif"/>
</dbReference>
<dbReference type="InterPro" id="IPR011545">
    <property type="entry name" value="DEAD/DEAH_box_helicase_dom"/>
</dbReference>
<evidence type="ECO:0000256" key="6">
    <source>
        <dbReference type="PROSITE-ProRule" id="PRU00552"/>
    </source>
</evidence>
<reference evidence="13" key="1">
    <citation type="journal article" date="2019" name="Int. J. Syst. Evol. Microbiol.">
        <title>The Global Catalogue of Microorganisms (GCM) 10K type strain sequencing project: providing services to taxonomists for standard genome sequencing and annotation.</title>
        <authorList>
            <consortium name="The Broad Institute Genomics Platform"/>
            <consortium name="The Broad Institute Genome Sequencing Center for Infectious Disease"/>
            <person name="Wu L."/>
            <person name="Ma J."/>
        </authorList>
    </citation>
    <scope>NUCLEOTIDE SEQUENCE [LARGE SCALE GENOMIC DNA]</scope>
    <source>
        <strain evidence="13">KCTC 42441</strain>
    </source>
</reference>
<dbReference type="SMART" id="SM00490">
    <property type="entry name" value="HELICc"/>
    <property type="match status" value="1"/>
</dbReference>
<dbReference type="GO" id="GO:0016787">
    <property type="term" value="F:hydrolase activity"/>
    <property type="evidence" value="ECO:0007669"/>
    <property type="project" value="UniProtKB-KW"/>
</dbReference>
<feature type="domain" description="Helicase C-terminal" evidence="10">
    <location>
        <begin position="230"/>
        <end position="387"/>
    </location>
</feature>
<dbReference type="InterPro" id="IPR044742">
    <property type="entry name" value="DEAD/DEAH_RhlB"/>
</dbReference>
<feature type="region of interest" description="Disordered" evidence="8">
    <location>
        <begin position="378"/>
        <end position="443"/>
    </location>
</feature>
<keyword evidence="4 7" id="KW-0067">ATP-binding</keyword>
<evidence type="ECO:0000313" key="13">
    <source>
        <dbReference type="Proteomes" id="UP001595705"/>
    </source>
</evidence>
<proteinExistence type="inferred from homology"/>
<evidence type="ECO:0000256" key="7">
    <source>
        <dbReference type="RuleBase" id="RU000492"/>
    </source>
</evidence>
<dbReference type="Pfam" id="PF00271">
    <property type="entry name" value="Helicase_C"/>
    <property type="match status" value="1"/>
</dbReference>
<organism evidence="12 13">
    <name type="scientific">Luteimonas soli</name>
    <dbReference type="NCBI Taxonomy" id="1648966"/>
    <lineage>
        <taxon>Bacteria</taxon>
        <taxon>Pseudomonadati</taxon>
        <taxon>Pseudomonadota</taxon>
        <taxon>Gammaproteobacteria</taxon>
        <taxon>Lysobacterales</taxon>
        <taxon>Lysobacteraceae</taxon>
        <taxon>Luteimonas</taxon>
    </lineage>
</organism>
<name>A0ABV7XNP1_9GAMM</name>
<dbReference type="InterPro" id="IPR001650">
    <property type="entry name" value="Helicase_C-like"/>
</dbReference>
<evidence type="ECO:0000259" key="9">
    <source>
        <dbReference type="PROSITE" id="PS51192"/>
    </source>
</evidence>
<evidence type="ECO:0000259" key="10">
    <source>
        <dbReference type="PROSITE" id="PS51194"/>
    </source>
</evidence>
<dbReference type="Proteomes" id="UP001595705">
    <property type="component" value="Unassembled WGS sequence"/>
</dbReference>
<dbReference type="InterPro" id="IPR014001">
    <property type="entry name" value="Helicase_ATP-bd"/>
</dbReference>
<dbReference type="Pfam" id="PF00270">
    <property type="entry name" value="DEAD"/>
    <property type="match status" value="1"/>
</dbReference>
<dbReference type="PANTHER" id="PTHR47959">
    <property type="entry name" value="ATP-DEPENDENT RNA HELICASE RHLE-RELATED"/>
    <property type="match status" value="1"/>
</dbReference>
<dbReference type="PANTHER" id="PTHR47959:SF13">
    <property type="entry name" value="ATP-DEPENDENT RNA HELICASE RHLE"/>
    <property type="match status" value="1"/>
</dbReference>
<keyword evidence="13" id="KW-1185">Reference proteome</keyword>
<dbReference type="PROSITE" id="PS00039">
    <property type="entry name" value="DEAD_ATP_HELICASE"/>
    <property type="match status" value="1"/>
</dbReference>
<gene>
    <name evidence="12" type="ORF">ACFONC_14450</name>
</gene>
<evidence type="ECO:0000259" key="11">
    <source>
        <dbReference type="PROSITE" id="PS51195"/>
    </source>
</evidence>
<keyword evidence="3 7" id="KW-0347">Helicase</keyword>
<evidence type="ECO:0000256" key="8">
    <source>
        <dbReference type="SAM" id="MobiDB-lite"/>
    </source>
</evidence>
<dbReference type="PROSITE" id="PS51192">
    <property type="entry name" value="HELICASE_ATP_BIND_1"/>
    <property type="match status" value="1"/>
</dbReference>
<dbReference type="CDD" id="cd18787">
    <property type="entry name" value="SF2_C_DEAD"/>
    <property type="match status" value="1"/>
</dbReference>
<dbReference type="InterPro" id="IPR027417">
    <property type="entry name" value="P-loop_NTPase"/>
</dbReference>
<dbReference type="GO" id="GO:0004386">
    <property type="term" value="F:helicase activity"/>
    <property type="evidence" value="ECO:0007669"/>
    <property type="project" value="UniProtKB-KW"/>
</dbReference>
<comment type="similarity">
    <text evidence="5 7">Belongs to the DEAD box helicase family.</text>
</comment>
<dbReference type="EC" id="3.6.4.-" evidence="12"/>
<dbReference type="RefSeq" id="WP_386745235.1">
    <property type="nucleotide sequence ID" value="NZ_JBHRYA010000011.1"/>
</dbReference>
<dbReference type="CDD" id="cd00268">
    <property type="entry name" value="DEADc"/>
    <property type="match status" value="1"/>
</dbReference>
<dbReference type="SMART" id="SM00487">
    <property type="entry name" value="DEXDc"/>
    <property type="match status" value="1"/>
</dbReference>
<evidence type="ECO:0000256" key="2">
    <source>
        <dbReference type="ARBA" id="ARBA00022801"/>
    </source>
</evidence>
<evidence type="ECO:0000313" key="12">
    <source>
        <dbReference type="EMBL" id="MFC3717348.1"/>
    </source>
</evidence>
<dbReference type="SUPFAM" id="SSF52540">
    <property type="entry name" value="P-loop containing nucleoside triphosphate hydrolases"/>
    <property type="match status" value="1"/>
</dbReference>
<comment type="caution">
    <text evidence="12">The sequence shown here is derived from an EMBL/GenBank/DDBJ whole genome shotgun (WGS) entry which is preliminary data.</text>
</comment>
<protein>
    <submittedName>
        <fullName evidence="12">DEAD/DEAH box helicase</fullName>
        <ecNumber evidence="12">3.6.4.-</ecNumber>
    </submittedName>
</protein>
<keyword evidence="1 7" id="KW-0547">Nucleotide-binding</keyword>
<evidence type="ECO:0000256" key="1">
    <source>
        <dbReference type="ARBA" id="ARBA00022741"/>
    </source>
</evidence>
<evidence type="ECO:0000256" key="3">
    <source>
        <dbReference type="ARBA" id="ARBA00022806"/>
    </source>
</evidence>
<feature type="domain" description="Helicase ATP-binding" evidence="9">
    <location>
        <begin position="32"/>
        <end position="207"/>
    </location>
</feature>
<dbReference type="EMBL" id="JBHRYA010000011">
    <property type="protein sequence ID" value="MFC3717348.1"/>
    <property type="molecule type" value="Genomic_DNA"/>
</dbReference>
<evidence type="ECO:0000256" key="4">
    <source>
        <dbReference type="ARBA" id="ARBA00022840"/>
    </source>
</evidence>
<dbReference type="InterPro" id="IPR050079">
    <property type="entry name" value="DEAD_box_RNA_helicase"/>
</dbReference>
<accession>A0ABV7XNP1</accession>
<dbReference type="PROSITE" id="PS51195">
    <property type="entry name" value="Q_MOTIF"/>
    <property type="match status" value="1"/>
</dbReference>
<evidence type="ECO:0000256" key="5">
    <source>
        <dbReference type="ARBA" id="ARBA00038437"/>
    </source>
</evidence>
<dbReference type="PROSITE" id="PS51194">
    <property type="entry name" value="HELICASE_CTER"/>
    <property type="match status" value="1"/>
</dbReference>
<keyword evidence="2 7" id="KW-0378">Hydrolase</keyword>
<dbReference type="InterPro" id="IPR000629">
    <property type="entry name" value="RNA-helicase_DEAD-box_CS"/>
</dbReference>
<sequence>MTFETLGLSPALLRALSENGYNAPTPIQLEAIPLALAGHDLLGGAQTGTGKTAAFGLPLLQRLSKLTPPNGSRKPRALVLVPTRELAVQVADSIKTYGRHLRMNVTTIFGGAGMGPQVDNLRRGVDILVATPGRLIDHLERGSAKLDAIEVLVLDEADRMLDMGFLPAIKRIVNRVPKERQTLLFSATFEARIKALAMEFMRNPQQVQVAANNTIAETIVHRAHPVDGSRKRDLLIDILTRRHTDQVLVFGKTKHGCNRLAEQLETAGLRAVAIHGNKSQAQRQKALNLFKAGKARVLVATDVAARGLDIPDLPLVINHDLPMVAEDYVHRIGRTGRNGATGEALSLVSPEEGGLLRQIQRMLKAEIVMDTVDGFAPSKPIRLDAPIPKNGGGQRQGGQRPPGKPAHRAHGKPGARNGAPGHAGPKRKSGQGAYAGRRGTRVG</sequence>
<feature type="short sequence motif" description="Q motif" evidence="6">
    <location>
        <begin position="1"/>
        <end position="29"/>
    </location>
</feature>
<feature type="domain" description="DEAD-box RNA helicase Q" evidence="11">
    <location>
        <begin position="1"/>
        <end position="29"/>
    </location>
</feature>